<dbReference type="PANTHER" id="PTHR30537:SF5">
    <property type="entry name" value="HTH-TYPE TRANSCRIPTIONAL ACTIVATOR TTDR-RELATED"/>
    <property type="match status" value="1"/>
</dbReference>
<dbReference type="InterPro" id="IPR005119">
    <property type="entry name" value="LysR_subst-bd"/>
</dbReference>
<evidence type="ECO:0000313" key="7">
    <source>
        <dbReference type="Proteomes" id="UP000253769"/>
    </source>
</evidence>
<evidence type="ECO:0000256" key="2">
    <source>
        <dbReference type="ARBA" id="ARBA00023015"/>
    </source>
</evidence>
<protein>
    <submittedName>
        <fullName evidence="6">LysR family transcriptional regulator</fullName>
    </submittedName>
</protein>
<sequence>MIDDLRALAIFAELSRQGSFRATAERLGLSPSVVSYHLSQLEKRLGTALLYRSTRKISLTAEGRQLQQHALAMLEAAQQGLEALDTDRDKVGGVLRITLPTALARAPVSAGLARFHRRYPGIEMHLSYTDQRQDLLADGIDLAIRAGSLPDSSLKAKRIGQIDRKLVCSPALIEAFGAVQKPELLSHWPWIRLAMMPPRRTLIGPDGSRHELSFDASIVVDSVEALAELCWQGAGLATPSTHLIESSLASGELIEPLPQWRIEPIALHAVWPANAGPHSNSRRLLEFLAQQPEILSC</sequence>
<dbReference type="FunFam" id="1.10.10.10:FF:000001">
    <property type="entry name" value="LysR family transcriptional regulator"/>
    <property type="match status" value="1"/>
</dbReference>
<evidence type="ECO:0000259" key="5">
    <source>
        <dbReference type="PROSITE" id="PS50931"/>
    </source>
</evidence>
<dbReference type="SUPFAM" id="SSF53850">
    <property type="entry name" value="Periplasmic binding protein-like II"/>
    <property type="match status" value="1"/>
</dbReference>
<evidence type="ECO:0000313" key="6">
    <source>
        <dbReference type="EMBL" id="RDE24280.1"/>
    </source>
</evidence>
<reference evidence="6 7" key="1">
    <citation type="submission" date="2018-07" db="EMBL/GenBank/DDBJ databases">
        <title>Motiliproteus coralliicola sp. nov., a bacterium isolated from Coral.</title>
        <authorList>
            <person name="Wang G."/>
        </authorList>
    </citation>
    <scope>NUCLEOTIDE SEQUENCE [LARGE SCALE GENOMIC DNA]</scope>
    <source>
        <strain evidence="6 7">C34</strain>
    </source>
</reference>
<comment type="similarity">
    <text evidence="1">Belongs to the LysR transcriptional regulatory family.</text>
</comment>
<keyword evidence="4" id="KW-0804">Transcription</keyword>
<keyword evidence="7" id="KW-1185">Reference proteome</keyword>
<dbReference type="Pfam" id="PF03466">
    <property type="entry name" value="LysR_substrate"/>
    <property type="match status" value="1"/>
</dbReference>
<dbReference type="Proteomes" id="UP000253769">
    <property type="component" value="Unassembled WGS sequence"/>
</dbReference>
<dbReference type="OrthoDB" id="9815676at2"/>
<dbReference type="InterPro" id="IPR058163">
    <property type="entry name" value="LysR-type_TF_proteobact-type"/>
</dbReference>
<dbReference type="EMBL" id="QQOH01000001">
    <property type="protein sequence ID" value="RDE24280.1"/>
    <property type="molecule type" value="Genomic_DNA"/>
</dbReference>
<dbReference type="SUPFAM" id="SSF46785">
    <property type="entry name" value="Winged helix' DNA-binding domain"/>
    <property type="match status" value="1"/>
</dbReference>
<proteinExistence type="inferred from homology"/>
<dbReference type="GO" id="GO:0043565">
    <property type="term" value="F:sequence-specific DNA binding"/>
    <property type="evidence" value="ECO:0007669"/>
    <property type="project" value="TreeGrafter"/>
</dbReference>
<dbReference type="InterPro" id="IPR036388">
    <property type="entry name" value="WH-like_DNA-bd_sf"/>
</dbReference>
<dbReference type="InterPro" id="IPR036390">
    <property type="entry name" value="WH_DNA-bd_sf"/>
</dbReference>
<feature type="domain" description="HTH lysR-type" evidence="5">
    <location>
        <begin position="3"/>
        <end position="60"/>
    </location>
</feature>
<comment type="caution">
    <text evidence="6">The sequence shown here is derived from an EMBL/GenBank/DDBJ whole genome shotgun (WGS) entry which is preliminary data.</text>
</comment>
<gene>
    <name evidence="6" type="ORF">DV711_01435</name>
</gene>
<dbReference type="Gene3D" id="1.10.10.10">
    <property type="entry name" value="Winged helix-like DNA-binding domain superfamily/Winged helix DNA-binding domain"/>
    <property type="match status" value="1"/>
</dbReference>
<dbReference type="PANTHER" id="PTHR30537">
    <property type="entry name" value="HTH-TYPE TRANSCRIPTIONAL REGULATOR"/>
    <property type="match status" value="1"/>
</dbReference>
<dbReference type="RefSeq" id="WP_114693864.1">
    <property type="nucleotide sequence ID" value="NZ_QQOH01000001.1"/>
</dbReference>
<dbReference type="Gene3D" id="3.40.190.290">
    <property type="match status" value="1"/>
</dbReference>
<dbReference type="AlphaFoldDB" id="A0A369WQC9"/>
<evidence type="ECO:0000256" key="1">
    <source>
        <dbReference type="ARBA" id="ARBA00009437"/>
    </source>
</evidence>
<dbReference type="CDD" id="cd08422">
    <property type="entry name" value="PBP2_CrgA_like"/>
    <property type="match status" value="1"/>
</dbReference>
<keyword evidence="2" id="KW-0805">Transcription regulation</keyword>
<dbReference type="GO" id="GO:0006351">
    <property type="term" value="P:DNA-templated transcription"/>
    <property type="evidence" value="ECO:0007669"/>
    <property type="project" value="TreeGrafter"/>
</dbReference>
<accession>A0A369WQC9</accession>
<dbReference type="Pfam" id="PF00126">
    <property type="entry name" value="HTH_1"/>
    <property type="match status" value="1"/>
</dbReference>
<dbReference type="PROSITE" id="PS50931">
    <property type="entry name" value="HTH_LYSR"/>
    <property type="match status" value="1"/>
</dbReference>
<organism evidence="6 7">
    <name type="scientific">Motiliproteus coralliicola</name>
    <dbReference type="NCBI Taxonomy" id="2283196"/>
    <lineage>
        <taxon>Bacteria</taxon>
        <taxon>Pseudomonadati</taxon>
        <taxon>Pseudomonadota</taxon>
        <taxon>Gammaproteobacteria</taxon>
        <taxon>Oceanospirillales</taxon>
        <taxon>Oceanospirillaceae</taxon>
        <taxon>Motiliproteus</taxon>
    </lineage>
</organism>
<evidence type="ECO:0000256" key="4">
    <source>
        <dbReference type="ARBA" id="ARBA00023163"/>
    </source>
</evidence>
<keyword evidence="3" id="KW-0238">DNA-binding</keyword>
<dbReference type="InterPro" id="IPR000847">
    <property type="entry name" value="LysR_HTH_N"/>
</dbReference>
<dbReference type="GO" id="GO:0003700">
    <property type="term" value="F:DNA-binding transcription factor activity"/>
    <property type="evidence" value="ECO:0007669"/>
    <property type="project" value="InterPro"/>
</dbReference>
<name>A0A369WQC9_9GAMM</name>
<evidence type="ECO:0000256" key="3">
    <source>
        <dbReference type="ARBA" id="ARBA00023125"/>
    </source>
</evidence>